<sequence>MPSSDEVTITLLNSNTSTTRTLINDDIPRKFKFYHSIIFTLTALFYLFGSIRSLKIGNAYANAGALSITAALLYFWASILDWWKKGRNITNGFIYLLPVFASIPFVTANVILTFPDGYVNSSGINFAATCLVIGSLFMITASVGKLVKQNGIFDSNFYYYTEIFLIVTGVCYFVDGILTYAPLAEIPIYNKSAMIWYLIGSLSFVIAAILLDIRYCSSSEYVMI</sequence>
<dbReference type="EMBL" id="HBFD01002508">
    <property type="protein sequence ID" value="CAD8715953.1"/>
    <property type="molecule type" value="Transcribed_RNA"/>
</dbReference>
<feature type="transmembrane region" description="Helical" evidence="1">
    <location>
        <begin position="92"/>
        <end position="112"/>
    </location>
</feature>
<gene>
    <name evidence="2" type="ORF">CNEB1095_LOCUS1618</name>
</gene>
<feature type="transmembrane region" description="Helical" evidence="1">
    <location>
        <begin position="159"/>
        <end position="181"/>
    </location>
</feature>
<feature type="transmembrane region" description="Helical" evidence="1">
    <location>
        <begin position="60"/>
        <end position="80"/>
    </location>
</feature>
<name>A0A7S0XDC9_9STRA</name>
<keyword evidence="1" id="KW-0812">Transmembrane</keyword>
<keyword evidence="1" id="KW-1133">Transmembrane helix</keyword>
<protein>
    <submittedName>
        <fullName evidence="2">Uncharacterized protein</fullName>
    </submittedName>
</protein>
<keyword evidence="1" id="KW-0472">Membrane</keyword>
<feature type="transmembrane region" description="Helical" evidence="1">
    <location>
        <begin position="124"/>
        <end position="147"/>
    </location>
</feature>
<organism evidence="2">
    <name type="scientific">Chromulina nebulosa</name>
    <dbReference type="NCBI Taxonomy" id="96789"/>
    <lineage>
        <taxon>Eukaryota</taxon>
        <taxon>Sar</taxon>
        <taxon>Stramenopiles</taxon>
        <taxon>Ochrophyta</taxon>
        <taxon>Chrysophyceae</taxon>
        <taxon>Chromulinales</taxon>
        <taxon>Chromulinaceae</taxon>
        <taxon>Chromulina</taxon>
    </lineage>
</organism>
<feature type="transmembrane region" description="Helical" evidence="1">
    <location>
        <begin position="33"/>
        <end position="54"/>
    </location>
</feature>
<reference evidence="2" key="1">
    <citation type="submission" date="2021-01" db="EMBL/GenBank/DDBJ databases">
        <authorList>
            <person name="Corre E."/>
            <person name="Pelletier E."/>
            <person name="Niang G."/>
            <person name="Scheremetjew M."/>
            <person name="Finn R."/>
            <person name="Kale V."/>
            <person name="Holt S."/>
            <person name="Cochrane G."/>
            <person name="Meng A."/>
            <person name="Brown T."/>
            <person name="Cohen L."/>
        </authorList>
    </citation>
    <scope>NUCLEOTIDE SEQUENCE</scope>
    <source>
        <strain evidence="2">UTEXLB2642</strain>
    </source>
</reference>
<evidence type="ECO:0000313" key="2">
    <source>
        <dbReference type="EMBL" id="CAD8715953.1"/>
    </source>
</evidence>
<dbReference type="AlphaFoldDB" id="A0A7S0XDC9"/>
<feature type="transmembrane region" description="Helical" evidence="1">
    <location>
        <begin position="193"/>
        <end position="213"/>
    </location>
</feature>
<evidence type="ECO:0000256" key="1">
    <source>
        <dbReference type="SAM" id="Phobius"/>
    </source>
</evidence>
<accession>A0A7S0XDC9</accession>
<proteinExistence type="predicted"/>